<protein>
    <submittedName>
        <fullName evidence="2">Uncharacterized protein</fullName>
    </submittedName>
</protein>
<accession>A0A327ZD09</accession>
<reference evidence="2 3" key="1">
    <citation type="submission" date="2018-06" db="EMBL/GenBank/DDBJ databases">
        <title>Genomic Encyclopedia of Type Strains, Phase III (KMG-III): the genomes of soil and plant-associated and newly described type strains.</title>
        <authorList>
            <person name="Whitman W."/>
        </authorList>
    </citation>
    <scope>NUCLEOTIDE SEQUENCE [LARGE SCALE GENOMIC DNA]</scope>
    <source>
        <strain evidence="2 3">CGMCC 4.7090</strain>
    </source>
</reference>
<feature type="compositionally biased region" description="Acidic residues" evidence="1">
    <location>
        <begin position="25"/>
        <end position="35"/>
    </location>
</feature>
<dbReference type="Proteomes" id="UP000249341">
    <property type="component" value="Unassembled WGS sequence"/>
</dbReference>
<keyword evidence="3" id="KW-1185">Reference proteome</keyword>
<dbReference type="EMBL" id="QLMJ01000008">
    <property type="protein sequence ID" value="RAK36616.1"/>
    <property type="molecule type" value="Genomic_DNA"/>
</dbReference>
<organism evidence="2 3">
    <name type="scientific">Actinoplanes lutulentus</name>
    <dbReference type="NCBI Taxonomy" id="1287878"/>
    <lineage>
        <taxon>Bacteria</taxon>
        <taxon>Bacillati</taxon>
        <taxon>Actinomycetota</taxon>
        <taxon>Actinomycetes</taxon>
        <taxon>Micromonosporales</taxon>
        <taxon>Micromonosporaceae</taxon>
        <taxon>Actinoplanes</taxon>
    </lineage>
</organism>
<feature type="region of interest" description="Disordered" evidence="1">
    <location>
        <begin position="1"/>
        <end position="51"/>
    </location>
</feature>
<proteinExistence type="predicted"/>
<comment type="caution">
    <text evidence="2">The sequence shown here is derived from an EMBL/GenBank/DDBJ whole genome shotgun (WGS) entry which is preliminary data.</text>
</comment>
<gene>
    <name evidence="2" type="ORF">B0I29_108206</name>
</gene>
<evidence type="ECO:0000256" key="1">
    <source>
        <dbReference type="SAM" id="MobiDB-lite"/>
    </source>
</evidence>
<feature type="compositionally biased region" description="Acidic residues" evidence="1">
    <location>
        <begin position="8"/>
        <end position="17"/>
    </location>
</feature>
<evidence type="ECO:0000313" key="2">
    <source>
        <dbReference type="EMBL" id="RAK36616.1"/>
    </source>
</evidence>
<dbReference type="AlphaFoldDB" id="A0A327ZD09"/>
<name>A0A327ZD09_9ACTN</name>
<evidence type="ECO:0000313" key="3">
    <source>
        <dbReference type="Proteomes" id="UP000249341"/>
    </source>
</evidence>
<sequence>MPCMEPIGDPDETAGDFAEEHESTEVEQDNGDGDTEVQGRQADGSDPDGPP</sequence>